<comment type="caution">
    <text evidence="8">The sequence shown here is derived from an EMBL/GenBank/DDBJ whole genome shotgun (WGS) entry which is preliminary data.</text>
</comment>
<dbReference type="GO" id="GO:0030488">
    <property type="term" value="P:tRNA methylation"/>
    <property type="evidence" value="ECO:0007669"/>
    <property type="project" value="TreeGrafter"/>
</dbReference>
<evidence type="ECO:0000313" key="9">
    <source>
        <dbReference type="Proteomes" id="UP001321749"/>
    </source>
</evidence>
<comment type="subcellular location">
    <subcellularLocation>
        <location evidence="1">Cytoplasm</location>
    </subcellularLocation>
</comment>
<name>A0AAV9HTI6_9PEZI</name>
<feature type="repeat" description="WD" evidence="7">
    <location>
        <begin position="213"/>
        <end position="262"/>
    </location>
</feature>
<sequence>MSSSLIMAQQKLEHNFALSPVTALAFQDIGESTYLFVGEDAWLKIYHVTTSRLLGKVRAFYSQPIHGIHVSESKAGLANGEAGILVWGGQSITVLPPSSIRDLVRGVAPPEPTEFKAPDWIYDGILFPAGDPKGALVTAHNELIPFSVSPDGHGLTFGTLTSPSRPILYSANLCLLGPDTILVAGGTVFGEIIVWKYHFGSSRPSQWEVLYVFTGHEGSVFGVSISPEFEIAPGINVRLLGSCSDDRTIRIWDVTDRQLTIPAGQEIDSRLLTEARETGFGDNSEAKEENKNDSSRCLAVAMGHLSRIWHVKFGRSSHAQMGPVEVYSFGEDTTRQRWELTFDLKKWQEGLSPTSGPVGNLRNCSVNSCHNGKNIWSVAISTKGDQEPLIATGGADGRVAISGVQGSADSTKYRHLDFTVPLEKVLQQLEDNGEPHNTTVDEPKNKKGVKYAFQKYSFLSDDLLMATATSGRIFLAAVTDSLSWEEVLVSDTVVEDLRSYMVMKTPVKDTVILGGATGKVYLYRRGQEIMELAHFPGKISDIILLQDPSQISVENQQPWSVIITVLGLDHATILNFDPSSMKSTIDTRKIILPEHCIITAAAFLNSILIVGSRIGALTIHTLTRDSSDLVPLSSRRDPKGKDAITAICPLPGSSTSFLAACRDGRYRIYTLNASSVPFLNLQHEISPPLGMIEGAWFSSPSSRSSSPELILHGFKGKNFVVWNESSQQTIASIECGGAHRPFSCVSPPEDPNQLRLAFTKASRMRFYSQPAPFLQTLKEGGHGREIRAIAASSRYIATAAEDTNIRIWESTPSSSSSPSLKCLAIIEKHSAGIQAMKWFGEDYLLTSAGSEEFYIWRISRLDSSYDALAVVCEAVWDDGTRDGDLRIVDFDVRPWTTTAEEEEKILIAMVLSNSEVRTYTYSPETNEFQLLAKGMYTGACPTKARHLIIPDSEEVHVLTGYTDGHLAIWRTAAGAAGGKEAELVHEPIKVHQSSVKALDLVMLSGEATNNNSRWLVATGGDDNALGFLDLSYDPAEKSYTVQGRYRVASAHAAAVTGLCAVAGGGKEGEVEVVTVSNDQRVKLWKGGSAKGEEEFKVKLLANKYSSVADAGDVEKIVDEGEGKKKVMVGGVGMEVWDLIE</sequence>
<keyword evidence="9" id="KW-1185">Reference proteome</keyword>
<dbReference type="Pfam" id="PF00400">
    <property type="entry name" value="WD40"/>
    <property type="match status" value="2"/>
</dbReference>
<dbReference type="Gene3D" id="2.130.10.10">
    <property type="entry name" value="YVTN repeat-like/Quinoprotein amine dehydrogenase"/>
    <property type="match status" value="3"/>
</dbReference>
<organism evidence="8 9">
    <name type="scientific">Cladorrhinum samala</name>
    <dbReference type="NCBI Taxonomy" id="585594"/>
    <lineage>
        <taxon>Eukaryota</taxon>
        <taxon>Fungi</taxon>
        <taxon>Dikarya</taxon>
        <taxon>Ascomycota</taxon>
        <taxon>Pezizomycotina</taxon>
        <taxon>Sordariomycetes</taxon>
        <taxon>Sordariomycetidae</taxon>
        <taxon>Sordariales</taxon>
        <taxon>Podosporaceae</taxon>
        <taxon>Cladorrhinum</taxon>
    </lineage>
</organism>
<dbReference type="PROSITE" id="PS00678">
    <property type="entry name" value="WD_REPEATS_1"/>
    <property type="match status" value="1"/>
</dbReference>
<dbReference type="InterPro" id="IPR001680">
    <property type="entry name" value="WD40_rpt"/>
</dbReference>
<dbReference type="PANTHER" id="PTHR14344:SF3">
    <property type="entry name" value="WD REPEAT-CONTAINING PROTEIN 6"/>
    <property type="match status" value="1"/>
</dbReference>
<protein>
    <submittedName>
        <fullName evidence="8">Cytosolic iron-sulfur protein assembly protein 1</fullName>
    </submittedName>
</protein>
<evidence type="ECO:0000256" key="7">
    <source>
        <dbReference type="PROSITE-ProRule" id="PRU00221"/>
    </source>
</evidence>
<dbReference type="Proteomes" id="UP001321749">
    <property type="component" value="Unassembled WGS sequence"/>
</dbReference>
<dbReference type="InterPro" id="IPR036322">
    <property type="entry name" value="WD40_repeat_dom_sf"/>
</dbReference>
<evidence type="ECO:0000256" key="6">
    <source>
        <dbReference type="ARBA" id="ARBA00038255"/>
    </source>
</evidence>
<dbReference type="SUPFAM" id="SSF50952">
    <property type="entry name" value="Soluble quinoprotein glucose dehydrogenase"/>
    <property type="match status" value="1"/>
</dbReference>
<dbReference type="SMART" id="SM00320">
    <property type="entry name" value="WD40"/>
    <property type="match status" value="8"/>
</dbReference>
<dbReference type="AlphaFoldDB" id="A0AAV9HTI6"/>
<comment type="similarity">
    <text evidence="6">Belongs to the WD repeat WDR6 family.</text>
</comment>
<evidence type="ECO:0000256" key="4">
    <source>
        <dbReference type="ARBA" id="ARBA00022694"/>
    </source>
</evidence>
<dbReference type="InterPro" id="IPR051973">
    <property type="entry name" value="tRNA_Anticodon_Mtase-Reg"/>
</dbReference>
<dbReference type="InterPro" id="IPR015943">
    <property type="entry name" value="WD40/YVTN_repeat-like_dom_sf"/>
</dbReference>
<dbReference type="PROSITE" id="PS50294">
    <property type="entry name" value="WD_REPEATS_REGION"/>
    <property type="match status" value="1"/>
</dbReference>
<dbReference type="GO" id="GO:0005737">
    <property type="term" value="C:cytoplasm"/>
    <property type="evidence" value="ECO:0007669"/>
    <property type="project" value="UniProtKB-SubCell"/>
</dbReference>
<feature type="repeat" description="WD" evidence="7">
    <location>
        <begin position="779"/>
        <end position="809"/>
    </location>
</feature>
<keyword evidence="3 7" id="KW-0853">WD repeat</keyword>
<dbReference type="InterPro" id="IPR011041">
    <property type="entry name" value="Quinoprot_gluc/sorb_DH_b-prop"/>
</dbReference>
<dbReference type="PROSITE" id="PS50082">
    <property type="entry name" value="WD_REPEATS_2"/>
    <property type="match status" value="2"/>
</dbReference>
<dbReference type="SUPFAM" id="SSF82171">
    <property type="entry name" value="DPP6 N-terminal domain-like"/>
    <property type="match status" value="1"/>
</dbReference>
<proteinExistence type="inferred from homology"/>
<dbReference type="InterPro" id="IPR019775">
    <property type="entry name" value="WD40_repeat_CS"/>
</dbReference>
<dbReference type="PANTHER" id="PTHR14344">
    <property type="entry name" value="WD REPEAT PROTEIN"/>
    <property type="match status" value="1"/>
</dbReference>
<reference evidence="8" key="2">
    <citation type="submission" date="2023-06" db="EMBL/GenBank/DDBJ databases">
        <authorList>
            <consortium name="Lawrence Berkeley National Laboratory"/>
            <person name="Mondo S.J."/>
            <person name="Hensen N."/>
            <person name="Bonometti L."/>
            <person name="Westerberg I."/>
            <person name="Brannstrom I.O."/>
            <person name="Guillou S."/>
            <person name="Cros-Aarteil S."/>
            <person name="Calhoun S."/>
            <person name="Haridas S."/>
            <person name="Kuo A."/>
            <person name="Pangilinan J."/>
            <person name="Riley R."/>
            <person name="Labutti K."/>
            <person name="Andreopoulos B."/>
            <person name="Lipzen A."/>
            <person name="Chen C."/>
            <person name="Yanf M."/>
            <person name="Daum C."/>
            <person name="Ng V."/>
            <person name="Clum A."/>
            <person name="Steindorff A."/>
            <person name="Ohm R."/>
            <person name="Martin F."/>
            <person name="Silar P."/>
            <person name="Natvig D."/>
            <person name="Lalanne C."/>
            <person name="Gautier V."/>
            <person name="Ament-Velasquez S.L."/>
            <person name="Kruys A."/>
            <person name="Hutchinson M.I."/>
            <person name="Powell A.J."/>
            <person name="Barry K."/>
            <person name="Miller A.N."/>
            <person name="Grigoriev I.V."/>
            <person name="Debuchy R."/>
            <person name="Gladieux P."/>
            <person name="Thoren M.H."/>
            <person name="Johannesson H."/>
        </authorList>
    </citation>
    <scope>NUCLEOTIDE SEQUENCE</scope>
    <source>
        <strain evidence="8">PSN324</strain>
    </source>
</reference>
<accession>A0AAV9HTI6</accession>
<reference evidence="8" key="1">
    <citation type="journal article" date="2023" name="Mol. Phylogenet. Evol.">
        <title>Genome-scale phylogeny and comparative genomics of the fungal order Sordariales.</title>
        <authorList>
            <person name="Hensen N."/>
            <person name="Bonometti L."/>
            <person name="Westerberg I."/>
            <person name="Brannstrom I.O."/>
            <person name="Guillou S."/>
            <person name="Cros-Aarteil S."/>
            <person name="Calhoun S."/>
            <person name="Haridas S."/>
            <person name="Kuo A."/>
            <person name="Mondo S."/>
            <person name="Pangilinan J."/>
            <person name="Riley R."/>
            <person name="LaButti K."/>
            <person name="Andreopoulos B."/>
            <person name="Lipzen A."/>
            <person name="Chen C."/>
            <person name="Yan M."/>
            <person name="Daum C."/>
            <person name="Ng V."/>
            <person name="Clum A."/>
            <person name="Steindorff A."/>
            <person name="Ohm R.A."/>
            <person name="Martin F."/>
            <person name="Silar P."/>
            <person name="Natvig D.O."/>
            <person name="Lalanne C."/>
            <person name="Gautier V."/>
            <person name="Ament-Velasquez S.L."/>
            <person name="Kruys A."/>
            <person name="Hutchinson M.I."/>
            <person name="Powell A.J."/>
            <person name="Barry K."/>
            <person name="Miller A.N."/>
            <person name="Grigoriev I.V."/>
            <person name="Debuchy R."/>
            <person name="Gladieux P."/>
            <person name="Hiltunen Thoren M."/>
            <person name="Johannesson H."/>
        </authorList>
    </citation>
    <scope>NUCLEOTIDE SEQUENCE</scope>
    <source>
        <strain evidence="8">PSN324</strain>
    </source>
</reference>
<keyword evidence="5" id="KW-0677">Repeat</keyword>
<evidence type="ECO:0000313" key="8">
    <source>
        <dbReference type="EMBL" id="KAK4464134.1"/>
    </source>
</evidence>
<dbReference type="EMBL" id="MU864951">
    <property type="protein sequence ID" value="KAK4464134.1"/>
    <property type="molecule type" value="Genomic_DNA"/>
</dbReference>
<keyword evidence="2" id="KW-0963">Cytoplasm</keyword>
<keyword evidence="4" id="KW-0819">tRNA processing</keyword>
<dbReference type="SUPFAM" id="SSF50978">
    <property type="entry name" value="WD40 repeat-like"/>
    <property type="match status" value="2"/>
</dbReference>
<evidence type="ECO:0000256" key="3">
    <source>
        <dbReference type="ARBA" id="ARBA00022574"/>
    </source>
</evidence>
<evidence type="ECO:0000256" key="1">
    <source>
        <dbReference type="ARBA" id="ARBA00004496"/>
    </source>
</evidence>
<evidence type="ECO:0000256" key="2">
    <source>
        <dbReference type="ARBA" id="ARBA00022490"/>
    </source>
</evidence>
<evidence type="ECO:0000256" key="5">
    <source>
        <dbReference type="ARBA" id="ARBA00022737"/>
    </source>
</evidence>
<gene>
    <name evidence="8" type="ORF">QBC42DRAFT_321275</name>
</gene>